<evidence type="ECO:0000256" key="6">
    <source>
        <dbReference type="ARBA" id="ARBA00022776"/>
    </source>
</evidence>
<keyword evidence="8 10" id="KW-0539">Nucleus</keyword>
<dbReference type="GO" id="GO:0051301">
    <property type="term" value="P:cell division"/>
    <property type="evidence" value="ECO:0007669"/>
    <property type="project" value="UniProtKB-KW"/>
</dbReference>
<feature type="domain" description="SMC hinge" evidence="13">
    <location>
        <begin position="522"/>
        <end position="638"/>
    </location>
</feature>
<dbReference type="Gene3D" id="3.30.70.1620">
    <property type="match status" value="1"/>
</dbReference>
<dbReference type="InterPro" id="IPR036277">
    <property type="entry name" value="SMC_hinge_sf"/>
</dbReference>
<dbReference type="Gene3D" id="1.20.1060.20">
    <property type="match status" value="1"/>
</dbReference>
<evidence type="ECO:0000256" key="5">
    <source>
        <dbReference type="ARBA" id="ARBA00022618"/>
    </source>
</evidence>
<dbReference type="InterPro" id="IPR024704">
    <property type="entry name" value="SMC"/>
</dbReference>
<sequence>MAAATPREAHGRIDRIELCDFKSYRGNHVIGPFRNFTAIVGPNGSGKSNLMDAISFVLGVKSSQLRGAALKDLVYNGDGGNSGQTSKSFVRLAYEMADGKEVHFTRIINAQGTSEYKIDNRTVGWEAYSERLKSFGIMTKARNSLVFQGDIESIAAKGPKELTQLIEQISGSEAFKKEFEELEASKIRAEEKTSFAFTKRKGLQVERKQKQEQKNEAERYQRLQEDLKALKAEYFLWQIFHQQEDMNKAESEVLKLNEELEELSTTEGLIQKEIEQKKKAKAKSHKEVLVVEKKLALKKKEIDKKKPEEVKVKEEIQRANKRLKTGEKNLEKMKQEAEQQETDKQKLRQDLENVVAAKEEFEEQLKQAAKEDESLKLLDSQLGEYNKLKEQAGAKTFKIKQDLATKDRDHQADNGLRLSLEENVRELDSRIQQLEAQLEESKARGEKLLNSRTEAEEQLSSAKKEKEQLVEKARRDLARKEHVQQKLDEIEGSLREAKYDKKEHERDSRMREAVGALKRLMPGVHGRVFDLCKVRQRKYNLAVSVVMGKNMDAVVTNDEKTAKECIRYLKEQRIPPMTFLPLATILTKPVNERLRTLGGTSRLVLDVLDYDPQYERAMIYACGGTVVCDRIEEAKRLGFSGPERLKVVSTDGTLIHKSGMITGGVTGGLEARASRFNAQAVEGIQQERARYTKELQEISGGRVVQVQEQELNTRIDGLEKKIQYIEVDHKVTQEKIEKVKGEVITLKEERKKLLPELNKVRQAIAAREQEMQALRKVMNEETDKVFSGFSRSVGVQNIREYEENQLRRAEETAKQRMTFNTHIAKLKNQLQFEENRDTSRKVREAEDKIQKDTELLMKLQKREEDLHLASSKDLQDLEIFKKDANSARSRMEELDLEIKELGKRSHGQTQEVGKIKKKLSVKETETEQYRSRIKDVLQTSELEQVELPTSSGSQFVPMQVDNEEEAPFTVPELDYSRVPRSKQSQLTDKERARVDEEYRLEIEEKAASLAKAAPNMKAAEQFEHVKEKESEVLEELDTAKNDAKLIAEQFFAKRQERLGLFTDAFNHISSVIDPIYKELTKSPTHPLGGTAYLSLENPDEPFLHGIKYTAMPPTKRFRDMEQLSGGEKTVAALALLFAIHSFKPTPFFVLDEVDAALDNINVGKVASYIRGRTREGADIPFQSIVISLKDTFFDKADALVGVCRDSELLSSRTLTFDLNKYGSAA</sequence>
<dbReference type="GO" id="GO:0003677">
    <property type="term" value="F:DNA binding"/>
    <property type="evidence" value="ECO:0007669"/>
    <property type="project" value="TreeGrafter"/>
</dbReference>
<evidence type="ECO:0000259" key="13">
    <source>
        <dbReference type="SMART" id="SM00968"/>
    </source>
</evidence>
<dbReference type="Pfam" id="PF02463">
    <property type="entry name" value="SMC_N"/>
    <property type="match status" value="1"/>
</dbReference>
<dbReference type="SUPFAM" id="SSF75553">
    <property type="entry name" value="Smc hinge domain"/>
    <property type="match status" value="1"/>
</dbReference>
<organism evidence="14">
    <name type="scientific">Picocystis salinarum</name>
    <dbReference type="NCBI Taxonomy" id="88271"/>
    <lineage>
        <taxon>Eukaryota</taxon>
        <taxon>Viridiplantae</taxon>
        <taxon>Chlorophyta</taxon>
        <taxon>Picocystophyceae</taxon>
        <taxon>Picocystales</taxon>
        <taxon>Picocystaceae</taxon>
        <taxon>Picocystis</taxon>
    </lineage>
</organism>
<dbReference type="PANTHER" id="PTHR18937:SF12">
    <property type="entry name" value="STRUCTURAL MAINTENANCE OF CHROMOSOMES PROTEIN"/>
    <property type="match status" value="1"/>
</dbReference>
<dbReference type="Gene3D" id="3.40.50.300">
    <property type="entry name" value="P-loop containing nucleotide triphosphate hydrolases"/>
    <property type="match status" value="2"/>
</dbReference>
<evidence type="ECO:0000256" key="3">
    <source>
        <dbReference type="ARBA" id="ARBA00005597"/>
    </source>
</evidence>
<evidence type="ECO:0000256" key="11">
    <source>
        <dbReference type="SAM" id="Coils"/>
    </source>
</evidence>
<evidence type="ECO:0000256" key="2">
    <source>
        <dbReference type="ARBA" id="ARBA00004286"/>
    </source>
</evidence>
<dbReference type="GO" id="GO:0005634">
    <property type="term" value="C:nucleus"/>
    <property type="evidence" value="ECO:0007669"/>
    <property type="project" value="UniProtKB-SubCell"/>
</dbReference>
<dbReference type="AlphaFoldDB" id="A0A6U9R7I1"/>
<feature type="coiled-coil region" evidence="11">
    <location>
        <begin position="729"/>
        <end position="784"/>
    </location>
</feature>
<dbReference type="SMART" id="SM00968">
    <property type="entry name" value="SMC_hinge"/>
    <property type="match status" value="1"/>
</dbReference>
<gene>
    <name evidence="14" type="ORF">PSAL00342_LOCUS4869</name>
    <name evidence="15" type="ORF">PSAL00342_LOCUS4870</name>
</gene>
<dbReference type="GO" id="GO:0016887">
    <property type="term" value="F:ATP hydrolysis activity"/>
    <property type="evidence" value="ECO:0007669"/>
    <property type="project" value="InterPro"/>
</dbReference>
<evidence type="ECO:0000313" key="15">
    <source>
        <dbReference type="EMBL" id="CAE0611035.1"/>
    </source>
</evidence>
<dbReference type="PANTHER" id="PTHR18937">
    <property type="entry name" value="STRUCTURAL MAINTENANCE OF CHROMOSOMES SMC FAMILY MEMBER"/>
    <property type="match status" value="1"/>
</dbReference>
<keyword evidence="6" id="KW-0498">Mitosis</keyword>
<dbReference type="EMBL" id="HBIS01005401">
    <property type="protein sequence ID" value="CAE0611035.1"/>
    <property type="molecule type" value="Transcribed_RNA"/>
</dbReference>
<feature type="coiled-coil region" evidence="11">
    <location>
        <begin position="309"/>
        <end position="378"/>
    </location>
</feature>
<protein>
    <recommendedName>
        <fullName evidence="10">Structural maintenance of chromosomes protein</fullName>
    </recommendedName>
</protein>
<evidence type="ECO:0000256" key="8">
    <source>
        <dbReference type="ARBA" id="ARBA00023242"/>
    </source>
</evidence>
<dbReference type="CDD" id="cd03275">
    <property type="entry name" value="ABC_SMC1_euk"/>
    <property type="match status" value="2"/>
</dbReference>
<dbReference type="InterPro" id="IPR028468">
    <property type="entry name" value="Smc1_ABC"/>
</dbReference>
<keyword evidence="9" id="KW-0131">Cell cycle</keyword>
<evidence type="ECO:0000256" key="10">
    <source>
        <dbReference type="PIRNR" id="PIRNR005719"/>
    </source>
</evidence>
<dbReference type="PIRSF" id="PIRSF005719">
    <property type="entry name" value="SMC"/>
    <property type="match status" value="1"/>
</dbReference>
<comment type="similarity">
    <text evidence="3">Belongs to the SMC family. SMC1 subfamily.</text>
</comment>
<keyword evidence="5" id="KW-0132">Cell division</keyword>
<evidence type="ECO:0000256" key="12">
    <source>
        <dbReference type="SAM" id="MobiDB-lite"/>
    </source>
</evidence>
<dbReference type="GO" id="GO:0005524">
    <property type="term" value="F:ATP binding"/>
    <property type="evidence" value="ECO:0007669"/>
    <property type="project" value="InterPro"/>
</dbReference>
<feature type="compositionally biased region" description="Basic and acidic residues" evidence="12">
    <location>
        <begin position="441"/>
        <end position="455"/>
    </location>
</feature>
<evidence type="ECO:0000256" key="4">
    <source>
        <dbReference type="ARBA" id="ARBA00022454"/>
    </source>
</evidence>
<accession>A0A6U9R7I1</accession>
<dbReference type="GO" id="GO:0008278">
    <property type="term" value="C:cohesin complex"/>
    <property type="evidence" value="ECO:0007669"/>
    <property type="project" value="InterPro"/>
</dbReference>
<dbReference type="InterPro" id="IPR003395">
    <property type="entry name" value="RecF/RecN/SMC_N"/>
</dbReference>
<evidence type="ECO:0000256" key="7">
    <source>
        <dbReference type="ARBA" id="ARBA00023054"/>
    </source>
</evidence>
<dbReference type="InterPro" id="IPR010935">
    <property type="entry name" value="SMC_hinge"/>
</dbReference>
<dbReference type="GO" id="GO:0007062">
    <property type="term" value="P:sister chromatid cohesion"/>
    <property type="evidence" value="ECO:0007669"/>
    <property type="project" value="InterPro"/>
</dbReference>
<evidence type="ECO:0000313" key="14">
    <source>
        <dbReference type="EMBL" id="CAE0611034.1"/>
    </source>
</evidence>
<dbReference type="SUPFAM" id="SSF52540">
    <property type="entry name" value="P-loop containing nucleoside triphosphate hydrolases"/>
    <property type="match status" value="1"/>
</dbReference>
<feature type="region of interest" description="Disordered" evidence="12">
    <location>
        <begin position="441"/>
        <end position="466"/>
    </location>
</feature>
<feature type="coiled-coil region" evidence="11">
    <location>
        <begin position="172"/>
        <end position="266"/>
    </location>
</feature>
<dbReference type="Pfam" id="PF06470">
    <property type="entry name" value="SMC_hinge"/>
    <property type="match status" value="1"/>
</dbReference>
<comment type="subcellular location">
    <subcellularLocation>
        <location evidence="2">Chromosome</location>
    </subcellularLocation>
    <subcellularLocation>
        <location evidence="1 10">Nucleus</location>
    </subcellularLocation>
</comment>
<keyword evidence="7 11" id="KW-0175">Coiled coil</keyword>
<dbReference type="InterPro" id="IPR027417">
    <property type="entry name" value="P-loop_NTPase"/>
</dbReference>
<keyword evidence="4" id="KW-0158">Chromosome</keyword>
<proteinExistence type="inferred from homology"/>
<reference evidence="14" key="1">
    <citation type="submission" date="2021-01" db="EMBL/GenBank/DDBJ databases">
        <authorList>
            <person name="Corre E."/>
            <person name="Pelletier E."/>
            <person name="Niang G."/>
            <person name="Scheremetjew M."/>
            <person name="Finn R."/>
            <person name="Kale V."/>
            <person name="Holt S."/>
            <person name="Cochrane G."/>
            <person name="Meng A."/>
            <person name="Brown T."/>
            <person name="Cohen L."/>
        </authorList>
    </citation>
    <scope>NUCLEOTIDE SEQUENCE</scope>
    <source>
        <strain evidence="14">CCMP1897</strain>
    </source>
</reference>
<dbReference type="EMBL" id="HBIS01005400">
    <property type="protein sequence ID" value="CAE0611034.1"/>
    <property type="molecule type" value="Transcribed_RNA"/>
</dbReference>
<feature type="coiled-coil region" evidence="11">
    <location>
        <begin position="835"/>
        <end position="904"/>
    </location>
</feature>
<evidence type="ECO:0000256" key="1">
    <source>
        <dbReference type="ARBA" id="ARBA00004123"/>
    </source>
</evidence>
<name>A0A6U9R7I1_9CHLO</name>
<evidence type="ECO:0000256" key="9">
    <source>
        <dbReference type="ARBA" id="ARBA00023306"/>
    </source>
</evidence>